<dbReference type="NCBIfam" id="TIGR02532">
    <property type="entry name" value="IV_pilin_GFxxxE"/>
    <property type="match status" value="1"/>
</dbReference>
<dbReference type="Proteomes" id="UP000060071">
    <property type="component" value="Chromosome"/>
</dbReference>
<feature type="transmembrane region" description="Helical" evidence="5">
    <location>
        <begin position="12"/>
        <end position="34"/>
    </location>
</feature>
<keyword evidence="3" id="KW-0574">Periplasm</keyword>
<gene>
    <name evidence="6" type="ORF">AUC44_15315</name>
</gene>
<evidence type="ECO:0000256" key="4">
    <source>
        <dbReference type="ARBA" id="ARBA00023237"/>
    </source>
</evidence>
<comment type="subcellular location">
    <subcellularLocation>
        <location evidence="1">Cell outer membrane</location>
        <topology evidence="1">Single-pass membrane protein</topology>
    </subcellularLocation>
    <subcellularLocation>
        <location evidence="2">Periplasm</location>
    </subcellularLocation>
</comment>
<keyword evidence="4" id="KW-0998">Cell outer membrane</keyword>
<evidence type="ECO:0000313" key="7">
    <source>
        <dbReference type="Proteomes" id="UP000060071"/>
    </source>
</evidence>
<proteinExistence type="predicted"/>
<dbReference type="SUPFAM" id="SSF54523">
    <property type="entry name" value="Pili subunits"/>
    <property type="match status" value="1"/>
</dbReference>
<dbReference type="InterPro" id="IPR012902">
    <property type="entry name" value="N_methyl_site"/>
</dbReference>
<dbReference type="EMBL" id="CP013910">
    <property type="protein sequence ID" value="ALW90092.1"/>
    <property type="molecule type" value="Genomic_DNA"/>
</dbReference>
<keyword evidence="5" id="KW-0472">Membrane</keyword>
<protein>
    <recommendedName>
        <fullName evidence="8">Type II secretion system protein</fullName>
    </recommendedName>
</protein>
<name>A0ABN4K848_9DEIO</name>
<reference evidence="6 7" key="1">
    <citation type="submission" date="2015-12" db="EMBL/GenBank/DDBJ databases">
        <authorList>
            <person name="Kim M.K."/>
            <person name="Srinivasan S."/>
            <person name="Lee J.-J."/>
            <person name="Kim K."/>
        </authorList>
    </citation>
    <scope>NUCLEOTIDE SEQUENCE [LARGE SCALE GENOMIC DNA]</scope>
    <source>
        <strain evidence="6 7">BM2</strain>
    </source>
</reference>
<keyword evidence="7" id="KW-1185">Reference proteome</keyword>
<sequence length="136" mass="15157">MHRDGTQAFTLIEVLVALAILGIVMSTVMSALLANTSANARVNRKAEAVRISEEYMERYRQQSDYKTLQATDLENTVVRGGQTYKVMTDFCPLDLANDIKTAMPCTASSVYIRVEVSNDGKLLQRTETYYTAFGSE</sequence>
<evidence type="ECO:0000256" key="3">
    <source>
        <dbReference type="ARBA" id="ARBA00022764"/>
    </source>
</evidence>
<evidence type="ECO:0000256" key="5">
    <source>
        <dbReference type="SAM" id="Phobius"/>
    </source>
</evidence>
<evidence type="ECO:0000256" key="1">
    <source>
        <dbReference type="ARBA" id="ARBA00004203"/>
    </source>
</evidence>
<evidence type="ECO:0000313" key="6">
    <source>
        <dbReference type="EMBL" id="ALW90092.1"/>
    </source>
</evidence>
<dbReference type="Gene3D" id="3.30.700.10">
    <property type="entry name" value="Glycoprotein, Type 4 Pilin"/>
    <property type="match status" value="1"/>
</dbReference>
<dbReference type="InterPro" id="IPR045584">
    <property type="entry name" value="Pilin-like"/>
</dbReference>
<evidence type="ECO:0008006" key="8">
    <source>
        <dbReference type="Google" id="ProtNLM"/>
    </source>
</evidence>
<accession>A0ABN4K848</accession>
<keyword evidence="5" id="KW-1133">Transmembrane helix</keyword>
<evidence type="ECO:0000256" key="2">
    <source>
        <dbReference type="ARBA" id="ARBA00004418"/>
    </source>
</evidence>
<organism evidence="6 7">
    <name type="scientific">Deinococcus actinosclerus</name>
    <dbReference type="NCBI Taxonomy" id="1768108"/>
    <lineage>
        <taxon>Bacteria</taxon>
        <taxon>Thermotogati</taxon>
        <taxon>Deinococcota</taxon>
        <taxon>Deinococci</taxon>
        <taxon>Deinococcales</taxon>
        <taxon>Deinococcaceae</taxon>
        <taxon>Deinococcus</taxon>
    </lineage>
</organism>
<keyword evidence="5" id="KW-0812">Transmembrane</keyword>
<dbReference type="Pfam" id="PF07963">
    <property type="entry name" value="N_methyl"/>
    <property type="match status" value="1"/>
</dbReference>